<accession>A0AA40FGQ4</accession>
<protein>
    <submittedName>
        <fullName evidence="2">Uncharacterized protein</fullName>
    </submittedName>
</protein>
<sequence>PAHECPANPPTGSRRVARLSRGLKDASPEQSRSGLRYFSASVPEIAAILKRRCGGLCSGRWFTIPPLGSALYVAGVRSRSAAKRSNKTRDDLRSHAAASINFADG</sequence>
<reference evidence="2" key="1">
    <citation type="submission" date="2021-10" db="EMBL/GenBank/DDBJ databases">
        <title>Melipona bicolor Genome sequencing and assembly.</title>
        <authorList>
            <person name="Araujo N.S."/>
            <person name="Arias M.C."/>
        </authorList>
    </citation>
    <scope>NUCLEOTIDE SEQUENCE</scope>
    <source>
        <strain evidence="2">USP_2M_L1-L4_2017</strain>
        <tissue evidence="2">Whole body</tissue>
    </source>
</reference>
<evidence type="ECO:0000256" key="1">
    <source>
        <dbReference type="SAM" id="MobiDB-lite"/>
    </source>
</evidence>
<keyword evidence="3" id="KW-1185">Reference proteome</keyword>
<proteinExistence type="predicted"/>
<name>A0AA40FGQ4_9HYME</name>
<dbReference type="Proteomes" id="UP001177670">
    <property type="component" value="Unassembled WGS sequence"/>
</dbReference>
<feature type="non-terminal residue" evidence="2">
    <location>
        <position position="1"/>
    </location>
</feature>
<feature type="region of interest" description="Disordered" evidence="1">
    <location>
        <begin position="1"/>
        <end position="31"/>
    </location>
</feature>
<evidence type="ECO:0000313" key="2">
    <source>
        <dbReference type="EMBL" id="KAK1118701.1"/>
    </source>
</evidence>
<dbReference type="AlphaFoldDB" id="A0AA40FGQ4"/>
<dbReference type="EMBL" id="JAHYIQ010000041">
    <property type="protein sequence ID" value="KAK1118701.1"/>
    <property type="molecule type" value="Genomic_DNA"/>
</dbReference>
<comment type="caution">
    <text evidence="2">The sequence shown here is derived from an EMBL/GenBank/DDBJ whole genome shotgun (WGS) entry which is preliminary data.</text>
</comment>
<gene>
    <name evidence="2" type="ORF">K0M31_014704</name>
</gene>
<evidence type="ECO:0000313" key="3">
    <source>
        <dbReference type="Proteomes" id="UP001177670"/>
    </source>
</evidence>
<organism evidence="2 3">
    <name type="scientific">Melipona bicolor</name>
    <dbReference type="NCBI Taxonomy" id="60889"/>
    <lineage>
        <taxon>Eukaryota</taxon>
        <taxon>Metazoa</taxon>
        <taxon>Ecdysozoa</taxon>
        <taxon>Arthropoda</taxon>
        <taxon>Hexapoda</taxon>
        <taxon>Insecta</taxon>
        <taxon>Pterygota</taxon>
        <taxon>Neoptera</taxon>
        <taxon>Endopterygota</taxon>
        <taxon>Hymenoptera</taxon>
        <taxon>Apocrita</taxon>
        <taxon>Aculeata</taxon>
        <taxon>Apoidea</taxon>
        <taxon>Anthophila</taxon>
        <taxon>Apidae</taxon>
        <taxon>Melipona</taxon>
    </lineage>
</organism>